<dbReference type="GO" id="GO:0008203">
    <property type="term" value="P:cholesterol metabolic process"/>
    <property type="evidence" value="ECO:0007669"/>
    <property type="project" value="TreeGrafter"/>
</dbReference>
<feature type="non-terminal residue" evidence="8">
    <location>
        <position position="1"/>
    </location>
</feature>
<protein>
    <submittedName>
        <fullName evidence="8">CP27B protein</fullName>
    </submittedName>
</protein>
<evidence type="ECO:0000256" key="2">
    <source>
        <dbReference type="ARBA" id="ARBA00010617"/>
    </source>
</evidence>
<gene>
    <name evidence="8" type="primary">Cyp27b1</name>
    <name evidence="8" type="ORF">OCEOCE_R16065</name>
</gene>
<name>A0A7K8USZ4_OCEOC</name>
<dbReference type="OrthoDB" id="3945418at2759"/>
<keyword evidence="9" id="KW-1185">Reference proteome</keyword>
<dbReference type="EMBL" id="VWZA01007214">
    <property type="protein sequence ID" value="NXF56612.1"/>
    <property type="molecule type" value="Genomic_DNA"/>
</dbReference>
<keyword evidence="6" id="KW-0408">Iron</keyword>
<proteinExistence type="inferred from homology"/>
<dbReference type="PANTHER" id="PTHR24279">
    <property type="entry name" value="CYTOCHROME P450"/>
    <property type="match status" value="1"/>
</dbReference>
<comment type="similarity">
    <text evidence="2">Belongs to the cytochrome P450 family.</text>
</comment>
<dbReference type="GO" id="GO:0071375">
    <property type="term" value="P:cellular response to peptide hormone stimulus"/>
    <property type="evidence" value="ECO:0007669"/>
    <property type="project" value="TreeGrafter"/>
</dbReference>
<evidence type="ECO:0000256" key="5">
    <source>
        <dbReference type="ARBA" id="ARBA00023002"/>
    </source>
</evidence>
<dbReference type="InterPro" id="IPR001128">
    <property type="entry name" value="Cyt_P450"/>
</dbReference>
<dbReference type="GO" id="GO:0004497">
    <property type="term" value="F:monooxygenase activity"/>
    <property type="evidence" value="ECO:0007669"/>
    <property type="project" value="UniProtKB-KW"/>
</dbReference>
<keyword evidence="7" id="KW-0503">Monooxygenase</keyword>
<dbReference type="SUPFAM" id="SSF48264">
    <property type="entry name" value="Cytochrome P450"/>
    <property type="match status" value="1"/>
</dbReference>
<dbReference type="GO" id="GO:0006704">
    <property type="term" value="P:glucocorticoid biosynthetic process"/>
    <property type="evidence" value="ECO:0007669"/>
    <property type="project" value="TreeGrafter"/>
</dbReference>
<reference evidence="8 9" key="1">
    <citation type="submission" date="2019-09" db="EMBL/GenBank/DDBJ databases">
        <title>Bird 10,000 Genomes (B10K) Project - Family phase.</title>
        <authorList>
            <person name="Zhang G."/>
        </authorList>
    </citation>
    <scope>NUCLEOTIDE SEQUENCE [LARGE SCALE GENOMIC DNA]</scope>
    <source>
        <strain evidence="8">B10K-CU-031-11</strain>
        <tissue evidence="8">Muscle</tissue>
    </source>
</reference>
<dbReference type="Pfam" id="PF00067">
    <property type="entry name" value="p450"/>
    <property type="match status" value="1"/>
</dbReference>
<dbReference type="InterPro" id="IPR036396">
    <property type="entry name" value="Cyt_P450_sf"/>
</dbReference>
<comment type="cofactor">
    <cofactor evidence="1">
        <name>heme</name>
        <dbReference type="ChEBI" id="CHEBI:30413"/>
    </cofactor>
</comment>
<evidence type="ECO:0000256" key="6">
    <source>
        <dbReference type="ARBA" id="ARBA00023004"/>
    </source>
</evidence>
<keyword evidence="4" id="KW-0479">Metal-binding</keyword>
<dbReference type="AlphaFoldDB" id="A0A7K8USZ4"/>
<dbReference type="GO" id="GO:0005743">
    <property type="term" value="C:mitochondrial inner membrane"/>
    <property type="evidence" value="ECO:0007669"/>
    <property type="project" value="TreeGrafter"/>
</dbReference>
<dbReference type="GO" id="GO:0006700">
    <property type="term" value="P:C21-steroid hormone biosynthetic process"/>
    <property type="evidence" value="ECO:0007669"/>
    <property type="project" value="TreeGrafter"/>
</dbReference>
<dbReference type="Proteomes" id="UP000569728">
    <property type="component" value="Unassembled WGS sequence"/>
</dbReference>
<evidence type="ECO:0000256" key="1">
    <source>
        <dbReference type="ARBA" id="ARBA00001971"/>
    </source>
</evidence>
<dbReference type="PANTHER" id="PTHR24279:SF121">
    <property type="entry name" value="CYTOCHROME P450 FAMILY 27 SUBFAMILY B MEMBER 1"/>
    <property type="match status" value="1"/>
</dbReference>
<evidence type="ECO:0000256" key="3">
    <source>
        <dbReference type="ARBA" id="ARBA00022617"/>
    </source>
</evidence>
<evidence type="ECO:0000256" key="4">
    <source>
        <dbReference type="ARBA" id="ARBA00022723"/>
    </source>
</evidence>
<dbReference type="GO" id="GO:0034650">
    <property type="term" value="P:cortisol metabolic process"/>
    <property type="evidence" value="ECO:0007669"/>
    <property type="project" value="TreeGrafter"/>
</dbReference>
<accession>A0A7K8USZ4</accession>
<dbReference type="GO" id="GO:0016705">
    <property type="term" value="F:oxidoreductase activity, acting on paired donors, with incorporation or reduction of molecular oxygen"/>
    <property type="evidence" value="ECO:0007669"/>
    <property type="project" value="InterPro"/>
</dbReference>
<sequence length="115" mass="13195">RASPRPPSRREGEEWQRLRRLLGRLLLRPRAAEGFAGPVAGVVSDLLRRLQHQRDRHPQHLVPDIATEFYKFGLEGISSVLFASRLGCLEQEVPQDTETFIRSINTMFVMTLLTM</sequence>
<dbReference type="GO" id="GO:0020037">
    <property type="term" value="F:heme binding"/>
    <property type="evidence" value="ECO:0007669"/>
    <property type="project" value="InterPro"/>
</dbReference>
<organism evidence="8 9">
    <name type="scientific">Oceanites oceanicus</name>
    <name type="common">Wilson's storm petrel</name>
    <name type="synonym">Procellaria oceanica</name>
    <dbReference type="NCBI Taxonomy" id="79653"/>
    <lineage>
        <taxon>Eukaryota</taxon>
        <taxon>Metazoa</taxon>
        <taxon>Chordata</taxon>
        <taxon>Craniata</taxon>
        <taxon>Vertebrata</taxon>
        <taxon>Euteleostomi</taxon>
        <taxon>Archelosauria</taxon>
        <taxon>Archosauria</taxon>
        <taxon>Dinosauria</taxon>
        <taxon>Saurischia</taxon>
        <taxon>Theropoda</taxon>
        <taxon>Coelurosauria</taxon>
        <taxon>Aves</taxon>
        <taxon>Neognathae</taxon>
        <taxon>Neoaves</taxon>
        <taxon>Aequornithes</taxon>
        <taxon>Procellariiformes</taxon>
        <taxon>Hydrobatidae</taxon>
        <taxon>Oceanites</taxon>
    </lineage>
</organism>
<dbReference type="InterPro" id="IPR050479">
    <property type="entry name" value="CYP11_CYP27_families"/>
</dbReference>
<evidence type="ECO:0000313" key="9">
    <source>
        <dbReference type="Proteomes" id="UP000569728"/>
    </source>
</evidence>
<comment type="caution">
    <text evidence="8">The sequence shown here is derived from an EMBL/GenBank/DDBJ whole genome shotgun (WGS) entry which is preliminary data.</text>
</comment>
<dbReference type="GO" id="GO:0005506">
    <property type="term" value="F:iron ion binding"/>
    <property type="evidence" value="ECO:0007669"/>
    <property type="project" value="InterPro"/>
</dbReference>
<keyword evidence="3" id="KW-0349">Heme</keyword>
<feature type="non-terminal residue" evidence="8">
    <location>
        <position position="115"/>
    </location>
</feature>
<evidence type="ECO:0000256" key="7">
    <source>
        <dbReference type="ARBA" id="ARBA00023033"/>
    </source>
</evidence>
<keyword evidence="5" id="KW-0560">Oxidoreductase</keyword>
<dbReference type="Gene3D" id="1.10.630.10">
    <property type="entry name" value="Cytochrome P450"/>
    <property type="match status" value="1"/>
</dbReference>
<evidence type="ECO:0000313" key="8">
    <source>
        <dbReference type="EMBL" id="NXF56612.1"/>
    </source>
</evidence>